<dbReference type="GO" id="GO:0003677">
    <property type="term" value="F:DNA binding"/>
    <property type="evidence" value="ECO:0007669"/>
    <property type="project" value="UniProtKB-KW"/>
</dbReference>
<dbReference type="KEGG" id="slau:SLA_7176"/>
<dbReference type="PANTHER" id="PTHR33204:SF37">
    <property type="entry name" value="HTH-TYPE TRANSCRIPTIONAL REGULATOR YODB"/>
    <property type="match status" value="1"/>
</dbReference>
<evidence type="ECO:0000256" key="1">
    <source>
        <dbReference type="ARBA" id="ARBA00023015"/>
    </source>
</evidence>
<protein>
    <recommendedName>
        <fullName evidence="4">HTH hxlR-type domain-containing protein</fullName>
    </recommendedName>
</protein>
<evidence type="ECO:0000256" key="3">
    <source>
        <dbReference type="ARBA" id="ARBA00023163"/>
    </source>
</evidence>
<reference evidence="5 6" key="1">
    <citation type="journal article" date="2016" name="Genome Announc.">
        <title>Complete Genome Sequence of Thiostrepton-Producing Streptomyces laurentii ATCC 31255.</title>
        <authorList>
            <person name="Doi K."/>
            <person name="Fujino Y."/>
            <person name="Nagayoshi Y."/>
            <person name="Ohshima T."/>
            <person name="Ogata S."/>
        </authorList>
    </citation>
    <scope>NUCLEOTIDE SEQUENCE [LARGE SCALE GENOMIC DNA]</scope>
    <source>
        <strain evidence="5 6">ATCC 31255</strain>
    </source>
</reference>
<gene>
    <name evidence="5" type="ORF">SLA_7176</name>
</gene>
<keyword evidence="3" id="KW-0804">Transcription</keyword>
<proteinExistence type="predicted"/>
<dbReference type="PROSITE" id="PS51118">
    <property type="entry name" value="HTH_HXLR"/>
    <property type="match status" value="1"/>
</dbReference>
<dbReference type="Gene3D" id="1.10.10.10">
    <property type="entry name" value="Winged helix-like DNA-binding domain superfamily/Winged helix DNA-binding domain"/>
    <property type="match status" value="2"/>
</dbReference>
<dbReference type="SUPFAM" id="SSF46785">
    <property type="entry name" value="Winged helix' DNA-binding domain"/>
    <property type="match status" value="2"/>
</dbReference>
<dbReference type="AlphaFoldDB" id="A0A169PJ48"/>
<keyword evidence="1" id="KW-0805">Transcription regulation</keyword>
<keyword evidence="2" id="KW-0238">DNA-binding</keyword>
<organism evidence="5 6">
    <name type="scientific">Streptomyces laurentii</name>
    <dbReference type="NCBI Taxonomy" id="39478"/>
    <lineage>
        <taxon>Bacteria</taxon>
        <taxon>Bacillati</taxon>
        <taxon>Actinomycetota</taxon>
        <taxon>Actinomycetes</taxon>
        <taxon>Kitasatosporales</taxon>
        <taxon>Streptomycetaceae</taxon>
        <taxon>Streptomyces</taxon>
    </lineage>
</organism>
<dbReference type="Pfam" id="PF01638">
    <property type="entry name" value="HxlR"/>
    <property type="match status" value="1"/>
</dbReference>
<accession>A0A169PJ48</accession>
<evidence type="ECO:0000313" key="6">
    <source>
        <dbReference type="Proteomes" id="UP000217676"/>
    </source>
</evidence>
<evidence type="ECO:0000259" key="4">
    <source>
        <dbReference type="PROSITE" id="PS51118"/>
    </source>
</evidence>
<dbReference type="Proteomes" id="UP000217676">
    <property type="component" value="Chromosome"/>
</dbReference>
<dbReference type="InterPro" id="IPR002577">
    <property type="entry name" value="HTH_HxlR"/>
</dbReference>
<dbReference type="PANTHER" id="PTHR33204">
    <property type="entry name" value="TRANSCRIPTIONAL REGULATOR, MARR FAMILY"/>
    <property type="match status" value="1"/>
</dbReference>
<dbReference type="InterPro" id="IPR036388">
    <property type="entry name" value="WH-like_DNA-bd_sf"/>
</dbReference>
<feature type="domain" description="HTH hxlR-type" evidence="4">
    <location>
        <begin position="6"/>
        <end position="110"/>
    </location>
</feature>
<dbReference type="EMBL" id="AP017424">
    <property type="protein sequence ID" value="BAU88042.1"/>
    <property type="molecule type" value="Genomic_DNA"/>
</dbReference>
<keyword evidence="6" id="KW-1185">Reference proteome</keyword>
<name>A0A169PJ48_STRLU</name>
<evidence type="ECO:0000313" key="5">
    <source>
        <dbReference type="EMBL" id="BAU88042.1"/>
    </source>
</evidence>
<evidence type="ECO:0000256" key="2">
    <source>
        <dbReference type="ARBA" id="ARBA00023125"/>
    </source>
</evidence>
<dbReference type="InterPro" id="IPR036390">
    <property type="entry name" value="WH_DNA-bd_sf"/>
</dbReference>
<sequence>MAAARVPSAELARVVETLEMIAPRWSVWVLMTLAADEQPLRYSDVRSRLPWLGDAQLTSRLRGLSEAGLVERTAVTYRHVSYGLTDRGRALLPTLHALAAYGDEHLDKRLVDTTVTKDGKTTVVRLPERIPAAQNAEDTLALIAYKHATTLLWTLRERGPSTLSALRKVAMPDLTAGAVHFPANRLLEDRLIARLASGGFEKAGREQVCLTDAAWALAPVYRAVAAWASGQPQSDADDHPLWGTVQLPAAVRSGQWAAHQARNSTRSTTAVAQPAGPMPVKAWRPAELFSSAVSGPCR</sequence>